<dbReference type="GO" id="GO:0003723">
    <property type="term" value="F:RNA binding"/>
    <property type="evidence" value="ECO:0007669"/>
    <property type="project" value="UniProtKB-KW"/>
</dbReference>
<evidence type="ECO:0000313" key="14">
    <source>
        <dbReference type="Proteomes" id="UP001604277"/>
    </source>
</evidence>
<keyword evidence="14" id="KW-1185">Reference proteome</keyword>
<feature type="domain" description="Phosphorylated adapter RNA export protein RNA-binding" evidence="12">
    <location>
        <begin position="260"/>
        <end position="340"/>
    </location>
</feature>
<gene>
    <name evidence="13" type="ORF">Fot_10022</name>
</gene>
<name>A0ABD1WG03_9LAMI</name>
<evidence type="ECO:0000256" key="6">
    <source>
        <dbReference type="ARBA" id="ARBA00022490"/>
    </source>
</evidence>
<keyword evidence="5" id="KW-0813">Transport</keyword>
<evidence type="ECO:0000256" key="1">
    <source>
        <dbReference type="ARBA" id="ARBA00004123"/>
    </source>
</evidence>
<dbReference type="Gene3D" id="1.10.10.1440">
    <property type="entry name" value="PHAX RNA-binding domain"/>
    <property type="match status" value="1"/>
</dbReference>
<dbReference type="PANTHER" id="PTHR13135">
    <property type="entry name" value="CYTOSOLIC RESINIFERATOXIN BINDING PROTEIN RBP-26"/>
    <property type="match status" value="1"/>
</dbReference>
<comment type="subcellular location">
    <subcellularLocation>
        <location evidence="2">Cytoplasm</location>
    </subcellularLocation>
    <subcellularLocation>
        <location evidence="1">Nucleus</location>
    </subcellularLocation>
</comment>
<evidence type="ECO:0000256" key="4">
    <source>
        <dbReference type="ARBA" id="ARBA00016856"/>
    </source>
</evidence>
<dbReference type="EMBL" id="JBFOLJ010000003">
    <property type="protein sequence ID" value="KAL2548492.1"/>
    <property type="molecule type" value="Genomic_DNA"/>
</dbReference>
<evidence type="ECO:0000256" key="2">
    <source>
        <dbReference type="ARBA" id="ARBA00004496"/>
    </source>
</evidence>
<dbReference type="PANTHER" id="PTHR13135:SF0">
    <property type="entry name" value="PHOSPHORYLATED ADAPTER RNA EXPORT PROTEIN"/>
    <property type="match status" value="1"/>
</dbReference>
<organism evidence="13 14">
    <name type="scientific">Forsythia ovata</name>
    <dbReference type="NCBI Taxonomy" id="205694"/>
    <lineage>
        <taxon>Eukaryota</taxon>
        <taxon>Viridiplantae</taxon>
        <taxon>Streptophyta</taxon>
        <taxon>Embryophyta</taxon>
        <taxon>Tracheophyta</taxon>
        <taxon>Spermatophyta</taxon>
        <taxon>Magnoliopsida</taxon>
        <taxon>eudicotyledons</taxon>
        <taxon>Gunneridae</taxon>
        <taxon>Pentapetalae</taxon>
        <taxon>asterids</taxon>
        <taxon>lamiids</taxon>
        <taxon>Lamiales</taxon>
        <taxon>Oleaceae</taxon>
        <taxon>Forsythieae</taxon>
        <taxon>Forsythia</taxon>
    </lineage>
</organism>
<dbReference type="GO" id="GO:0005737">
    <property type="term" value="C:cytoplasm"/>
    <property type="evidence" value="ECO:0007669"/>
    <property type="project" value="UniProtKB-SubCell"/>
</dbReference>
<dbReference type="Pfam" id="PF10258">
    <property type="entry name" value="PHAX_RNA-bd"/>
    <property type="match status" value="1"/>
</dbReference>
<evidence type="ECO:0000256" key="11">
    <source>
        <dbReference type="SAM" id="MobiDB-lite"/>
    </source>
</evidence>
<keyword evidence="9" id="KW-0539">Nucleus</keyword>
<evidence type="ECO:0000259" key="12">
    <source>
        <dbReference type="Pfam" id="PF10258"/>
    </source>
</evidence>
<dbReference type="InterPro" id="IPR038092">
    <property type="entry name" value="PHAX_RNA-binding_sf"/>
</dbReference>
<keyword evidence="6" id="KW-0963">Cytoplasm</keyword>
<sequence length="409" mass="46037">MAGLLLRSKIVYSSFCIMCLYLSPLLPSMPFNFFGRRHGSSRSSYFNKHVFTCALSGQGIPDLEAAIIELVSLNRISIGGRKWIVNQYLKSGVAGFGEKNDESYKQNGSNDVLAFENQRQSPLICEAYLKPKREGAAETPDSLGGSAFLYQLNCGFFHLYDSFLFCLQVTYLMEGGDSILDTIFEEESLDEAQDVEMHDVEEGELIDQTAKAESGDGFGTSIDKVNHESHNKNSRNKKKKKKNKRRRGNSAPNVNDLDRFVKDVCKRLRERKTYLVWTAVGCLGVSTLNDLVKEVDAIQACGGQKTADGRRFRSGGGILWSIIKVRDPNSYKEIMKKGKEFEKQFKQQVYSNSTDQVAVSFSDGLKLESNEHIQFEQLSDGQKRVPVHDRIRMPVSYDDLFAGEDSKDE</sequence>
<comment type="similarity">
    <text evidence="3">Belongs to the PHAX family.</text>
</comment>
<dbReference type="GO" id="GO:0015031">
    <property type="term" value="P:protein transport"/>
    <property type="evidence" value="ECO:0007669"/>
    <property type="project" value="UniProtKB-KW"/>
</dbReference>
<dbReference type="InterPro" id="IPR039047">
    <property type="entry name" value="PHAX"/>
</dbReference>
<evidence type="ECO:0000256" key="10">
    <source>
        <dbReference type="ARBA" id="ARBA00030834"/>
    </source>
</evidence>
<dbReference type="AlphaFoldDB" id="A0ABD1WG03"/>
<dbReference type="Proteomes" id="UP001604277">
    <property type="component" value="Unassembled WGS sequence"/>
</dbReference>
<evidence type="ECO:0000256" key="8">
    <source>
        <dbReference type="ARBA" id="ARBA00022927"/>
    </source>
</evidence>
<feature type="compositionally biased region" description="Basic residues" evidence="11">
    <location>
        <begin position="232"/>
        <end position="248"/>
    </location>
</feature>
<reference evidence="14" key="1">
    <citation type="submission" date="2024-07" db="EMBL/GenBank/DDBJ databases">
        <title>Two chromosome-level genome assemblies of Korean endemic species Abeliophyllum distichum and Forsythia ovata (Oleaceae).</title>
        <authorList>
            <person name="Jang H."/>
        </authorList>
    </citation>
    <scope>NUCLEOTIDE SEQUENCE [LARGE SCALE GENOMIC DNA]</scope>
</reference>
<keyword evidence="7" id="KW-0694">RNA-binding</keyword>
<feature type="region of interest" description="Disordered" evidence="11">
    <location>
        <begin position="213"/>
        <end position="254"/>
    </location>
</feature>
<protein>
    <recommendedName>
        <fullName evidence="4">Phosphorylated adapter RNA export protein</fullName>
    </recommendedName>
    <alternativeName>
        <fullName evidence="10">RNA U small nuclear RNA export adapter protein</fullName>
    </alternativeName>
</protein>
<evidence type="ECO:0000256" key="3">
    <source>
        <dbReference type="ARBA" id="ARBA00006094"/>
    </source>
</evidence>
<evidence type="ECO:0000256" key="9">
    <source>
        <dbReference type="ARBA" id="ARBA00023242"/>
    </source>
</evidence>
<dbReference type="InterPro" id="IPR019385">
    <property type="entry name" value="PHAX_RNA-binding_domain"/>
</dbReference>
<comment type="caution">
    <text evidence="13">The sequence shown here is derived from an EMBL/GenBank/DDBJ whole genome shotgun (WGS) entry which is preliminary data.</text>
</comment>
<dbReference type="GO" id="GO:0005634">
    <property type="term" value="C:nucleus"/>
    <property type="evidence" value="ECO:0007669"/>
    <property type="project" value="UniProtKB-SubCell"/>
</dbReference>
<keyword evidence="8" id="KW-0653">Protein transport</keyword>
<evidence type="ECO:0000313" key="13">
    <source>
        <dbReference type="EMBL" id="KAL2548492.1"/>
    </source>
</evidence>
<accession>A0ABD1WG03</accession>
<evidence type="ECO:0000256" key="5">
    <source>
        <dbReference type="ARBA" id="ARBA00022448"/>
    </source>
</evidence>
<proteinExistence type="inferred from homology"/>
<evidence type="ECO:0000256" key="7">
    <source>
        <dbReference type="ARBA" id="ARBA00022884"/>
    </source>
</evidence>